<reference evidence="1 2" key="2">
    <citation type="submission" date="2018-03" db="EMBL/GenBank/DDBJ databases">
        <authorList>
            <person name="Keele B.F."/>
        </authorList>
    </citation>
    <scope>NUCLEOTIDE SEQUENCE [LARGE SCALE GENOMIC DNA]</scope>
    <source>
        <strain evidence="1 2">D13</strain>
    </source>
</reference>
<dbReference type="KEGG" id="xba:C7S18_02180"/>
<dbReference type="EMBL" id="CP027860">
    <property type="protein sequence ID" value="AVP96071.1"/>
    <property type="molecule type" value="Genomic_DNA"/>
</dbReference>
<organism evidence="1 2">
    <name type="scientific">Ahniella affigens</name>
    <dbReference type="NCBI Taxonomy" id="2021234"/>
    <lineage>
        <taxon>Bacteria</taxon>
        <taxon>Pseudomonadati</taxon>
        <taxon>Pseudomonadota</taxon>
        <taxon>Gammaproteobacteria</taxon>
        <taxon>Lysobacterales</taxon>
        <taxon>Rhodanobacteraceae</taxon>
        <taxon>Ahniella</taxon>
    </lineage>
</organism>
<keyword evidence="2" id="KW-1185">Reference proteome</keyword>
<evidence type="ECO:0000313" key="2">
    <source>
        <dbReference type="Proteomes" id="UP000241074"/>
    </source>
</evidence>
<sequence>MPDTWKTLIAWIATVASGLLRAFITVALSGYSPEYPSNDFRTEVAGWRHRPTLRDSADSFSQFLLLALSLGVRKLPLSSRG</sequence>
<reference evidence="1 2" key="1">
    <citation type="submission" date="2018-03" db="EMBL/GenBank/DDBJ databases">
        <title>Ahniella affigens gen. nov., sp. nov., a gammaproteobacterium isolated from sandy soil near a stream.</title>
        <authorList>
            <person name="Ko Y."/>
            <person name="Kim J.-H."/>
        </authorList>
    </citation>
    <scope>NUCLEOTIDE SEQUENCE [LARGE SCALE GENOMIC DNA]</scope>
    <source>
        <strain evidence="1 2">D13</strain>
    </source>
</reference>
<protein>
    <submittedName>
        <fullName evidence="1">Uncharacterized protein</fullName>
    </submittedName>
</protein>
<gene>
    <name evidence="1" type="ORF">C7S18_02180</name>
</gene>
<dbReference type="Proteomes" id="UP000241074">
    <property type="component" value="Chromosome"/>
</dbReference>
<name>A0A2P1PMK5_9GAMM</name>
<proteinExistence type="predicted"/>
<dbReference type="AlphaFoldDB" id="A0A2P1PMK5"/>
<accession>A0A2P1PMK5</accession>
<evidence type="ECO:0000313" key="1">
    <source>
        <dbReference type="EMBL" id="AVP96071.1"/>
    </source>
</evidence>
<dbReference type="RefSeq" id="WP_106890000.1">
    <property type="nucleotide sequence ID" value="NZ_CP027860.1"/>
</dbReference>